<evidence type="ECO:0000313" key="3">
    <source>
        <dbReference type="Proteomes" id="UP000032309"/>
    </source>
</evidence>
<dbReference type="InterPro" id="IPR027275">
    <property type="entry name" value="PRC-brl_dom"/>
</dbReference>
<dbReference type="InterPro" id="IPR014747">
    <property type="entry name" value="Bac_photo_RC_H_C"/>
</dbReference>
<comment type="caution">
    <text evidence="2">The sequence shown here is derived from an EMBL/GenBank/DDBJ whole genome shotgun (WGS) entry which is preliminary data.</text>
</comment>
<dbReference type="Pfam" id="PF05239">
    <property type="entry name" value="PRC"/>
    <property type="match status" value="1"/>
</dbReference>
<evidence type="ECO:0000259" key="1">
    <source>
        <dbReference type="Pfam" id="PF05239"/>
    </source>
</evidence>
<dbReference type="Proteomes" id="UP000032309">
    <property type="component" value="Unassembled WGS sequence"/>
</dbReference>
<dbReference type="RefSeq" id="WP_052564764.1">
    <property type="nucleotide sequence ID" value="NZ_BAFN01000001.1"/>
</dbReference>
<gene>
    <name evidence="2" type="ORF">BROSI_A3352</name>
</gene>
<evidence type="ECO:0000313" key="2">
    <source>
        <dbReference type="EMBL" id="GAN34809.1"/>
    </source>
</evidence>
<dbReference type="Gene3D" id="3.90.50.10">
    <property type="entry name" value="Photosynthetic Reaction Center, subunit H, domain 2"/>
    <property type="match status" value="2"/>
</dbReference>
<name>A0ABQ0K198_9BACT</name>
<keyword evidence="3" id="KW-1185">Reference proteome</keyword>
<dbReference type="EMBL" id="BAFN01000001">
    <property type="protein sequence ID" value="GAN34809.1"/>
    <property type="molecule type" value="Genomic_DNA"/>
</dbReference>
<sequence>MLRNIKNLSGYKIQAKDGNIGEVYDFFFDDEAWTVRYLVADVETWLLDRKVLISPEVFGQPEWESRYFPVALSQEQIKNSPDIDTHKPISRQHQIELHNYYGWPLYWHASGPYTIPPVPHISETELETASNREDERDSHLRSMREVKNYYIHAIGGEIGHVSDFLVDDKTWVVRYIVVDTGSWLPGKKILIAPLWIDKVRWEESKVYVDLPKEMIKNSPEYDLSSPVNREYEIALYEYYCRPKYWV</sequence>
<reference evidence="3" key="1">
    <citation type="journal article" date="2015" name="Genome Announc.">
        <title>Draft Genome Sequence of an Anaerobic Ammonium-Oxidizing Bacterium, "Candidatus Brocadia sinica".</title>
        <authorList>
            <person name="Oshiki M."/>
            <person name="Shinyako-Hata K."/>
            <person name="Satoh H."/>
            <person name="Okabe S."/>
        </authorList>
    </citation>
    <scope>NUCLEOTIDE SEQUENCE [LARGE SCALE GENOMIC DNA]</scope>
    <source>
        <strain evidence="3">JPN1</strain>
    </source>
</reference>
<protein>
    <submittedName>
        <fullName evidence="2">PRC-barrel domain protein</fullName>
    </submittedName>
</protein>
<organism evidence="2 3">
    <name type="scientific">Candidatus Brocadia sinica JPN1</name>
    <dbReference type="NCBI Taxonomy" id="1197129"/>
    <lineage>
        <taxon>Bacteria</taxon>
        <taxon>Pseudomonadati</taxon>
        <taxon>Planctomycetota</taxon>
        <taxon>Candidatus Brocadiia</taxon>
        <taxon>Candidatus Brocadiales</taxon>
        <taxon>Candidatus Brocadiaceae</taxon>
        <taxon>Candidatus Brocadia</taxon>
    </lineage>
</organism>
<dbReference type="InterPro" id="IPR011033">
    <property type="entry name" value="PRC_barrel-like_sf"/>
</dbReference>
<dbReference type="SUPFAM" id="SSF50346">
    <property type="entry name" value="PRC-barrel domain"/>
    <property type="match status" value="2"/>
</dbReference>
<proteinExistence type="predicted"/>
<accession>A0ABQ0K198</accession>
<feature type="domain" description="PRC-barrel" evidence="1">
    <location>
        <begin position="155"/>
        <end position="214"/>
    </location>
</feature>